<evidence type="ECO:0000313" key="6">
    <source>
        <dbReference type="EMBL" id="AJE46832.1"/>
    </source>
</evidence>
<name>A0A0B5E310_9RHOB</name>
<dbReference type="STRING" id="1208324.P73_2117"/>
<dbReference type="Gene3D" id="1.20.58.100">
    <property type="entry name" value="Fumarate reductase/succinate dehydrogenase flavoprotein-like, C-terminal domain"/>
    <property type="match status" value="1"/>
</dbReference>
<dbReference type="GO" id="GO:0005886">
    <property type="term" value="C:plasma membrane"/>
    <property type="evidence" value="ECO:0007669"/>
    <property type="project" value="TreeGrafter"/>
</dbReference>
<evidence type="ECO:0000259" key="4">
    <source>
        <dbReference type="Pfam" id="PF00890"/>
    </source>
</evidence>
<keyword evidence="2" id="KW-0285">Flavoprotein</keyword>
<feature type="domain" description="Fumarate reductase/succinate dehydrogenase flavoprotein-like C-terminal" evidence="5">
    <location>
        <begin position="448"/>
        <end position="515"/>
    </location>
</feature>
<dbReference type="GO" id="GO:0009061">
    <property type="term" value="P:anaerobic respiration"/>
    <property type="evidence" value="ECO:0007669"/>
    <property type="project" value="TreeGrafter"/>
</dbReference>
<dbReference type="InterPro" id="IPR027477">
    <property type="entry name" value="Succ_DH/fumarate_Rdtase_cat_sf"/>
</dbReference>
<keyword evidence="3" id="KW-0560">Oxidoreductase</keyword>
<dbReference type="GO" id="GO:0009055">
    <property type="term" value="F:electron transfer activity"/>
    <property type="evidence" value="ECO:0007669"/>
    <property type="project" value="TreeGrafter"/>
</dbReference>
<evidence type="ECO:0000256" key="1">
    <source>
        <dbReference type="ARBA" id="ARBA00001974"/>
    </source>
</evidence>
<dbReference type="InterPro" id="IPR015939">
    <property type="entry name" value="Fum_Rdtase/Succ_DH_flav-like_C"/>
</dbReference>
<dbReference type="Pfam" id="PF02910">
    <property type="entry name" value="Succ_DH_flav_C"/>
    <property type="match status" value="1"/>
</dbReference>
<keyword evidence="7" id="KW-1185">Reference proteome</keyword>
<dbReference type="GO" id="GO:0050660">
    <property type="term" value="F:flavin adenine dinucleotide binding"/>
    <property type="evidence" value="ECO:0007669"/>
    <property type="project" value="TreeGrafter"/>
</dbReference>
<feature type="domain" description="FAD-dependent oxidoreductase 2 FAD-binding" evidence="4">
    <location>
        <begin position="21"/>
        <end position="375"/>
    </location>
</feature>
<dbReference type="SUPFAM" id="SSF46977">
    <property type="entry name" value="Succinate dehydrogenase/fumarate reductase flavoprotein C-terminal domain"/>
    <property type="match status" value="1"/>
</dbReference>
<dbReference type="InterPro" id="IPR003953">
    <property type="entry name" value="FAD-dep_OxRdtase_2_FAD-bd"/>
</dbReference>
<protein>
    <submittedName>
        <fullName evidence="6">FAD-dependent pyridine nucleotide-disulfide oxidoreductase</fullName>
    </submittedName>
</protein>
<dbReference type="SUPFAM" id="SSF51905">
    <property type="entry name" value="FAD/NAD(P)-binding domain"/>
    <property type="match status" value="1"/>
</dbReference>
<dbReference type="InterPro" id="IPR036188">
    <property type="entry name" value="FAD/NAD-bd_sf"/>
</dbReference>
<dbReference type="OrthoDB" id="9805351at2"/>
<dbReference type="InterPro" id="IPR037099">
    <property type="entry name" value="Fum_R/Succ_DH_flav-like_C_sf"/>
</dbReference>
<dbReference type="HOGENOM" id="CLU_014312_8_5_5"/>
<dbReference type="GO" id="GO:0000104">
    <property type="term" value="F:succinate dehydrogenase activity"/>
    <property type="evidence" value="ECO:0007669"/>
    <property type="project" value="TreeGrafter"/>
</dbReference>
<evidence type="ECO:0000256" key="2">
    <source>
        <dbReference type="ARBA" id="ARBA00022630"/>
    </source>
</evidence>
<evidence type="ECO:0000259" key="5">
    <source>
        <dbReference type="Pfam" id="PF02910"/>
    </source>
</evidence>
<evidence type="ECO:0000256" key="3">
    <source>
        <dbReference type="ARBA" id="ARBA00023002"/>
    </source>
</evidence>
<dbReference type="Proteomes" id="UP000031521">
    <property type="component" value="Chromosome"/>
</dbReference>
<dbReference type="RefSeq" id="WP_052453176.1">
    <property type="nucleotide sequence ID" value="NZ_CP004393.1"/>
</dbReference>
<gene>
    <name evidence="6" type="ORF">P73_2117</name>
</gene>
<dbReference type="PANTHER" id="PTHR11632">
    <property type="entry name" value="SUCCINATE DEHYDROGENASE 2 FLAVOPROTEIN SUBUNIT"/>
    <property type="match status" value="1"/>
</dbReference>
<evidence type="ECO:0000313" key="7">
    <source>
        <dbReference type="Proteomes" id="UP000031521"/>
    </source>
</evidence>
<reference evidence="6 7" key="1">
    <citation type="journal article" date="2014" name="Int. J. Syst. Evol. Microbiol.">
        <title>Celeribacter indicus sp. nov., a polycyclic aromatic hydrocarbon-degrading bacterium from deep-sea sediment and reclassification of Huaishuia halophila as Celeribacter halophilus comb. nov.</title>
        <authorList>
            <person name="Lai Q."/>
            <person name="Cao J."/>
            <person name="Yuan J."/>
            <person name="Li F."/>
            <person name="Shao Z."/>
        </authorList>
    </citation>
    <scope>NUCLEOTIDE SEQUENCE [LARGE SCALE GENOMIC DNA]</scope>
    <source>
        <strain evidence="6">P73</strain>
    </source>
</reference>
<comment type="cofactor">
    <cofactor evidence="1">
        <name>FAD</name>
        <dbReference type="ChEBI" id="CHEBI:57692"/>
    </cofactor>
</comment>
<dbReference type="EMBL" id="CP004393">
    <property type="protein sequence ID" value="AJE46832.1"/>
    <property type="molecule type" value="Genomic_DNA"/>
</dbReference>
<dbReference type="PANTHER" id="PTHR11632:SF51">
    <property type="entry name" value="SUCCINATE DEHYDROGENASE [UBIQUINONE] FLAVOPROTEIN SUBUNIT, MITOCHONDRIAL"/>
    <property type="match status" value="1"/>
</dbReference>
<dbReference type="KEGG" id="cid:P73_2117"/>
<dbReference type="Gene3D" id="3.50.50.60">
    <property type="entry name" value="FAD/NAD(P)-binding domain"/>
    <property type="match status" value="1"/>
</dbReference>
<dbReference type="Pfam" id="PF00890">
    <property type="entry name" value="FAD_binding_2"/>
    <property type="match status" value="1"/>
</dbReference>
<dbReference type="AlphaFoldDB" id="A0A0B5E310"/>
<dbReference type="PRINTS" id="PR00411">
    <property type="entry name" value="PNDRDTASEI"/>
</dbReference>
<dbReference type="PRINTS" id="PR00368">
    <property type="entry name" value="FADPNR"/>
</dbReference>
<accession>A0A0B5E310</accession>
<dbReference type="Gene3D" id="3.90.700.10">
    <property type="entry name" value="Succinate dehydrogenase/fumarate reductase flavoprotein, catalytic domain"/>
    <property type="match status" value="1"/>
</dbReference>
<proteinExistence type="predicted"/>
<organism evidence="6 7">
    <name type="scientific">Celeribacter indicus</name>
    <dbReference type="NCBI Taxonomy" id="1208324"/>
    <lineage>
        <taxon>Bacteria</taxon>
        <taxon>Pseudomonadati</taxon>
        <taxon>Pseudomonadota</taxon>
        <taxon>Alphaproteobacteria</taxon>
        <taxon>Rhodobacterales</taxon>
        <taxon>Roseobacteraceae</taxon>
        <taxon>Celeribacter</taxon>
    </lineage>
</organism>
<sequence length="550" mass="58536">MTDFAKDNGHPAPDRLLLQADVLVLGGGPAGAWAAIAASEAGARVVLADKGYFGTSGATAPSNTGTWCVPPSEDRAEAVERRMPRTLGLGDRRWMLRTVDQSYAGLTRLVEWGYPFPSDAEGNLYIANLRGPDYMRFMRARVRAAGVRVLDHHPALELLSDGEAITGCAGLDRRTGRDWQVDAGAVVLATGGCAFFERNMGAAGLTGDGLLMAAEAGALLSGMEFTGKYTMAPYGSSLNKGLPFRWASFHAEDGSPLRNAKGEPLVNGIGGASERDIVAAMIAGPVHARLDLAQGALREWLRRGQPNVMQPYDRKGIDPFTELFRVELKPEGTVRGTGGIRVATHDCGTGIPGLYVAGDAASREDVAGAMSGGGSTNASWAIASGWWSGTGAAGHAARRSAPRRFRRTSAPLGTAGLRPRHRAEPLDTKMLAAAIRSEMAPLSKNYTRSGDRLAESLGTLDRLWTAVADHLGGEGKGRLRHREIAGAMAAARWTLTAAAARRESRGIHRRTDFPDAAPGPVRRYLLSGLDRIEVQVEAEEPAAREREQAS</sequence>
<dbReference type="InterPro" id="IPR030664">
    <property type="entry name" value="SdhA/FrdA/AprA"/>
</dbReference>